<name>A0ABN6FSX3_9GAMM</name>
<dbReference type="Proteomes" id="UP000681317">
    <property type="component" value="Chromosome"/>
</dbReference>
<dbReference type="InterPro" id="IPR008927">
    <property type="entry name" value="6-PGluconate_DH-like_C_sf"/>
</dbReference>
<accession>A0ABN6FSX3</accession>
<dbReference type="EMBL" id="AP024545">
    <property type="protein sequence ID" value="BCT92816.1"/>
    <property type="molecule type" value="Genomic_DNA"/>
</dbReference>
<proteinExistence type="inferred from homology"/>
<comment type="pathway">
    <text evidence="4 6">Amino-acid biosynthesis; L-proline biosynthesis; L-proline from L-glutamate 5-semialdehyde: step 1/1.</text>
</comment>
<feature type="domain" description="Pyrroline-5-carboxylate reductase catalytic N-terminal" evidence="7">
    <location>
        <begin position="9"/>
        <end position="103"/>
    </location>
</feature>
<evidence type="ECO:0000259" key="8">
    <source>
        <dbReference type="Pfam" id="PF14748"/>
    </source>
</evidence>
<keyword evidence="2 4" id="KW-0521">NADP</keyword>
<keyword evidence="4 6" id="KW-0028">Amino-acid biosynthesis</keyword>
<dbReference type="InterPro" id="IPR053790">
    <property type="entry name" value="P5CR-like_CS"/>
</dbReference>
<dbReference type="EC" id="1.5.1.2" evidence="4 5"/>
<keyword evidence="4" id="KW-0963">Cytoplasm</keyword>
<dbReference type="InterPro" id="IPR000304">
    <property type="entry name" value="Pyrroline-COOH_reductase"/>
</dbReference>
<dbReference type="RefSeq" id="WP_213433754.1">
    <property type="nucleotide sequence ID" value="NZ_AP024545.1"/>
</dbReference>
<dbReference type="Gene3D" id="3.40.50.720">
    <property type="entry name" value="NAD(P)-binding Rossmann-like Domain"/>
    <property type="match status" value="1"/>
</dbReference>
<evidence type="ECO:0000313" key="9">
    <source>
        <dbReference type="EMBL" id="BCT92816.1"/>
    </source>
</evidence>
<evidence type="ECO:0000256" key="3">
    <source>
        <dbReference type="ARBA" id="ARBA00023002"/>
    </source>
</evidence>
<evidence type="ECO:0000256" key="4">
    <source>
        <dbReference type="HAMAP-Rule" id="MF_01925"/>
    </source>
</evidence>
<dbReference type="NCBIfam" id="TIGR00112">
    <property type="entry name" value="proC"/>
    <property type="match status" value="1"/>
</dbReference>
<evidence type="ECO:0000256" key="5">
    <source>
        <dbReference type="NCBIfam" id="TIGR00112"/>
    </source>
</evidence>
<dbReference type="PANTHER" id="PTHR11645:SF0">
    <property type="entry name" value="PYRROLINE-5-CARBOXYLATE REDUCTASE 3"/>
    <property type="match status" value="1"/>
</dbReference>
<dbReference type="SUPFAM" id="SSF48179">
    <property type="entry name" value="6-phosphogluconate dehydrogenase C-terminal domain-like"/>
    <property type="match status" value="1"/>
</dbReference>
<organism evidence="9 10">
    <name type="scientific">Noviluteimonas caseinilytica</name>
    <dbReference type="NCBI Taxonomy" id="2675101"/>
    <lineage>
        <taxon>Bacteria</taxon>
        <taxon>Pseudomonadati</taxon>
        <taxon>Pseudomonadota</taxon>
        <taxon>Gammaproteobacteria</taxon>
        <taxon>Lysobacterales</taxon>
        <taxon>Lysobacteraceae</taxon>
        <taxon>Noviluteimonas</taxon>
    </lineage>
</organism>
<feature type="domain" description="Pyrroline-5-carboxylate reductase dimerisation" evidence="8">
    <location>
        <begin position="167"/>
        <end position="271"/>
    </location>
</feature>
<dbReference type="HAMAP" id="MF_01925">
    <property type="entry name" value="P5C_reductase"/>
    <property type="match status" value="1"/>
</dbReference>
<gene>
    <name evidence="4 9" type="primary">proC</name>
    <name evidence="9" type="ORF">LYSCAS_18400</name>
</gene>
<sequence>MAHDTHDTLAFIGGGNMARSLIGGLVARGTPASAIRVAEPVDALREGLANDFGVAVFPDNADAVAGAGTWVFAVKPQVMRTVCEALAPVAQSSRPLIVSIAAGITTAQLARWLGGDLAVVRTMPNTPALLGAGVTGLFANARVDAEGRTRTATLLSAAGPTVWLDDEARMDAVTAVSGSGPAYVFLLAEALQAAGEAEGLPPEAARTLALQTILGAGRMLTESDVDAAELRRRVTSPNGTTHAAIETFEAGGFRALVARAVHAAAVRGKELSDAND</sequence>
<keyword evidence="10" id="KW-1185">Reference proteome</keyword>
<evidence type="ECO:0000313" key="10">
    <source>
        <dbReference type="Proteomes" id="UP000681317"/>
    </source>
</evidence>
<dbReference type="Gene3D" id="1.10.3730.10">
    <property type="entry name" value="ProC C-terminal domain-like"/>
    <property type="match status" value="1"/>
</dbReference>
<evidence type="ECO:0000256" key="2">
    <source>
        <dbReference type="ARBA" id="ARBA00022857"/>
    </source>
</evidence>
<keyword evidence="4 6" id="KW-0641">Proline biosynthesis</keyword>
<dbReference type="PIRSF" id="PIRSF000193">
    <property type="entry name" value="Pyrrol-5-carb_rd"/>
    <property type="match status" value="1"/>
</dbReference>
<comment type="subcellular location">
    <subcellularLocation>
        <location evidence="4">Cytoplasm</location>
    </subcellularLocation>
</comment>
<comment type="similarity">
    <text evidence="1 4 6">Belongs to the pyrroline-5-carboxylate reductase family.</text>
</comment>
<comment type="function">
    <text evidence="4">Catalyzes the reduction of 1-pyrroline-5-carboxylate (PCA) to L-proline.</text>
</comment>
<comment type="catalytic activity">
    <reaction evidence="4 6">
        <text>L-proline + NADP(+) = (S)-1-pyrroline-5-carboxylate + NADPH + 2 H(+)</text>
        <dbReference type="Rhea" id="RHEA:14109"/>
        <dbReference type="ChEBI" id="CHEBI:15378"/>
        <dbReference type="ChEBI" id="CHEBI:17388"/>
        <dbReference type="ChEBI" id="CHEBI:57783"/>
        <dbReference type="ChEBI" id="CHEBI:58349"/>
        <dbReference type="ChEBI" id="CHEBI:60039"/>
        <dbReference type="EC" id="1.5.1.2"/>
    </reaction>
</comment>
<evidence type="ECO:0000256" key="1">
    <source>
        <dbReference type="ARBA" id="ARBA00005525"/>
    </source>
</evidence>
<reference evidence="9 10" key="1">
    <citation type="submission" date="2021-03" db="EMBL/GenBank/DDBJ databases">
        <title>Complete Genome Sequences of Two Lysobacter Strains Isolated from Sea Water (Lysobacter caseinilyticus) and Soil (Lysobacter helvus) in South Korea.</title>
        <authorList>
            <person name="Watanabe Y."/>
            <person name="Arakawa K."/>
        </authorList>
    </citation>
    <scope>NUCLEOTIDE SEQUENCE [LARGE SCALE GENOMIC DNA]</scope>
    <source>
        <strain evidence="9 10">KVB24</strain>
    </source>
</reference>
<dbReference type="Pfam" id="PF14748">
    <property type="entry name" value="P5CR_dimer"/>
    <property type="match status" value="1"/>
</dbReference>
<dbReference type="InterPro" id="IPR029036">
    <property type="entry name" value="P5CR_dimer"/>
</dbReference>
<dbReference type="InterPro" id="IPR036291">
    <property type="entry name" value="NAD(P)-bd_dom_sf"/>
</dbReference>
<comment type="catalytic activity">
    <reaction evidence="4">
        <text>L-proline + NAD(+) = (S)-1-pyrroline-5-carboxylate + NADH + 2 H(+)</text>
        <dbReference type="Rhea" id="RHEA:14105"/>
        <dbReference type="ChEBI" id="CHEBI:15378"/>
        <dbReference type="ChEBI" id="CHEBI:17388"/>
        <dbReference type="ChEBI" id="CHEBI:57540"/>
        <dbReference type="ChEBI" id="CHEBI:57945"/>
        <dbReference type="ChEBI" id="CHEBI:60039"/>
        <dbReference type="EC" id="1.5.1.2"/>
    </reaction>
</comment>
<keyword evidence="3 4" id="KW-0560">Oxidoreductase</keyword>
<dbReference type="PROSITE" id="PS00521">
    <property type="entry name" value="P5CR"/>
    <property type="match status" value="1"/>
</dbReference>
<evidence type="ECO:0000256" key="6">
    <source>
        <dbReference type="RuleBase" id="RU003903"/>
    </source>
</evidence>
<dbReference type="Pfam" id="PF03807">
    <property type="entry name" value="F420_oxidored"/>
    <property type="match status" value="1"/>
</dbReference>
<dbReference type="SUPFAM" id="SSF51735">
    <property type="entry name" value="NAD(P)-binding Rossmann-fold domains"/>
    <property type="match status" value="1"/>
</dbReference>
<dbReference type="PANTHER" id="PTHR11645">
    <property type="entry name" value="PYRROLINE-5-CARBOXYLATE REDUCTASE"/>
    <property type="match status" value="1"/>
</dbReference>
<dbReference type="InterPro" id="IPR028939">
    <property type="entry name" value="P5C_Rdtase_cat_N"/>
</dbReference>
<evidence type="ECO:0000259" key="7">
    <source>
        <dbReference type="Pfam" id="PF03807"/>
    </source>
</evidence>
<protein>
    <recommendedName>
        <fullName evidence="4 5">Pyrroline-5-carboxylate reductase</fullName>
        <shortName evidence="4">P5C reductase</shortName>
        <shortName evidence="4">P5CR</shortName>
        <ecNumber evidence="4 5">1.5.1.2</ecNumber>
    </recommendedName>
    <alternativeName>
        <fullName evidence="4">PCA reductase</fullName>
    </alternativeName>
</protein>